<keyword evidence="1" id="KW-1133">Transmembrane helix</keyword>
<proteinExistence type="predicted"/>
<feature type="transmembrane region" description="Helical" evidence="1">
    <location>
        <begin position="38"/>
        <end position="58"/>
    </location>
</feature>
<dbReference type="EMBL" id="UINC01025616">
    <property type="protein sequence ID" value="SVB01512.1"/>
    <property type="molecule type" value="Genomic_DNA"/>
</dbReference>
<accession>A0A382AK64</accession>
<evidence type="ECO:0000256" key="1">
    <source>
        <dbReference type="SAM" id="Phobius"/>
    </source>
</evidence>
<keyword evidence="1" id="KW-0812">Transmembrane</keyword>
<gene>
    <name evidence="2" type="ORF">METZ01_LOCUS154366</name>
</gene>
<feature type="transmembrane region" description="Helical" evidence="1">
    <location>
        <begin position="70"/>
        <end position="89"/>
    </location>
</feature>
<organism evidence="2">
    <name type="scientific">marine metagenome</name>
    <dbReference type="NCBI Taxonomy" id="408172"/>
    <lineage>
        <taxon>unclassified sequences</taxon>
        <taxon>metagenomes</taxon>
        <taxon>ecological metagenomes</taxon>
    </lineage>
</organism>
<name>A0A382AK64_9ZZZZ</name>
<feature type="transmembrane region" description="Helical" evidence="1">
    <location>
        <begin position="138"/>
        <end position="155"/>
    </location>
</feature>
<evidence type="ECO:0000313" key="2">
    <source>
        <dbReference type="EMBL" id="SVB01512.1"/>
    </source>
</evidence>
<reference evidence="2" key="1">
    <citation type="submission" date="2018-05" db="EMBL/GenBank/DDBJ databases">
        <authorList>
            <person name="Lanie J.A."/>
            <person name="Ng W.-L."/>
            <person name="Kazmierczak K.M."/>
            <person name="Andrzejewski T.M."/>
            <person name="Davidsen T.M."/>
            <person name="Wayne K.J."/>
            <person name="Tettelin H."/>
            <person name="Glass J.I."/>
            <person name="Rusch D."/>
            <person name="Podicherti R."/>
            <person name="Tsui H.-C.T."/>
            <person name="Winkler M.E."/>
        </authorList>
    </citation>
    <scope>NUCLEOTIDE SEQUENCE</scope>
</reference>
<protein>
    <submittedName>
        <fullName evidence="2">Uncharacterized protein</fullName>
    </submittedName>
</protein>
<keyword evidence="1" id="KW-0472">Membrane</keyword>
<feature type="transmembrane region" description="Helical" evidence="1">
    <location>
        <begin position="109"/>
        <end position="126"/>
    </location>
</feature>
<feature type="transmembrane region" description="Helical" evidence="1">
    <location>
        <begin position="6"/>
        <end position="26"/>
    </location>
</feature>
<sequence>MSIFEYVMVLVSIIVGLGITHMLKGLVKIIQDKNRNLYWIHLVWSFNIFFTLIFFWWWQYKLIDIQQWTFALYIFVIVFALIYYILSTLLFPEKLLVTYKEYYFDKRKWIFGILLLSIIIDYFDTLNKGMDYMKSLGFEYQIQVVVFSIMAMIAIRTKNEIYHALFALINFAYQIQQGFRYYSSF</sequence>
<dbReference type="AlphaFoldDB" id="A0A382AK64"/>